<name>A0A392VXL2_9FABA</name>
<proteinExistence type="predicted"/>
<keyword evidence="2" id="KW-1185">Reference proteome</keyword>
<comment type="caution">
    <text evidence="1">The sequence shown here is derived from an EMBL/GenBank/DDBJ whole genome shotgun (WGS) entry which is preliminary data.</text>
</comment>
<feature type="non-terminal residue" evidence="1">
    <location>
        <position position="1"/>
    </location>
</feature>
<protein>
    <submittedName>
        <fullName evidence="1">Uncharacterized protein</fullName>
    </submittedName>
</protein>
<evidence type="ECO:0000313" key="2">
    <source>
        <dbReference type="Proteomes" id="UP000265520"/>
    </source>
</evidence>
<dbReference type="EMBL" id="LXQA011280703">
    <property type="protein sequence ID" value="MCI91721.1"/>
    <property type="molecule type" value="Genomic_DNA"/>
</dbReference>
<dbReference type="Proteomes" id="UP000265520">
    <property type="component" value="Unassembled WGS sequence"/>
</dbReference>
<accession>A0A392VXL2</accession>
<evidence type="ECO:0000313" key="1">
    <source>
        <dbReference type="EMBL" id="MCI91721.1"/>
    </source>
</evidence>
<sequence>HEEACSGICGIVFDMSESESGTSEACRVAAFIGHTGVEVG</sequence>
<dbReference type="AlphaFoldDB" id="A0A392VXL2"/>
<organism evidence="1 2">
    <name type="scientific">Trifolium medium</name>
    <dbReference type="NCBI Taxonomy" id="97028"/>
    <lineage>
        <taxon>Eukaryota</taxon>
        <taxon>Viridiplantae</taxon>
        <taxon>Streptophyta</taxon>
        <taxon>Embryophyta</taxon>
        <taxon>Tracheophyta</taxon>
        <taxon>Spermatophyta</taxon>
        <taxon>Magnoliopsida</taxon>
        <taxon>eudicotyledons</taxon>
        <taxon>Gunneridae</taxon>
        <taxon>Pentapetalae</taxon>
        <taxon>rosids</taxon>
        <taxon>fabids</taxon>
        <taxon>Fabales</taxon>
        <taxon>Fabaceae</taxon>
        <taxon>Papilionoideae</taxon>
        <taxon>50 kb inversion clade</taxon>
        <taxon>NPAAA clade</taxon>
        <taxon>Hologalegina</taxon>
        <taxon>IRL clade</taxon>
        <taxon>Trifolieae</taxon>
        <taxon>Trifolium</taxon>
    </lineage>
</organism>
<reference evidence="1 2" key="1">
    <citation type="journal article" date="2018" name="Front. Plant Sci.">
        <title>Red Clover (Trifolium pratense) and Zigzag Clover (T. medium) - A Picture of Genomic Similarities and Differences.</title>
        <authorList>
            <person name="Dluhosova J."/>
            <person name="Istvanek J."/>
            <person name="Nedelnik J."/>
            <person name="Repkova J."/>
        </authorList>
    </citation>
    <scope>NUCLEOTIDE SEQUENCE [LARGE SCALE GENOMIC DNA]</scope>
    <source>
        <strain evidence="2">cv. 10/8</strain>
        <tissue evidence="1">Leaf</tissue>
    </source>
</reference>